<keyword evidence="2" id="KW-1185">Reference proteome</keyword>
<sequence length="192" mass="22230">MESMLNYYSIVIHPQDSIIELFKTYKGILFNKIGSFGSRNSIAHITILEFAATDEELKFVIEKLIKITQKETCFDALFDTVMCSSSSKAIFVLPDKAGNEHFKKLLKNIRQKIRGKKNTSNAHLTIGRRLSPKQLENSNELITNVNFHFHCNQIALRKFNDTTEQYDIIRIFPLLEKSNYNLEQQASFDFDI</sequence>
<dbReference type="Pfam" id="PF13563">
    <property type="entry name" value="2_5_RNA_ligase2"/>
    <property type="match status" value="1"/>
</dbReference>
<dbReference type="InterPro" id="IPR009097">
    <property type="entry name" value="Cyclic_Pdiesterase"/>
</dbReference>
<proteinExistence type="predicted"/>
<name>A0ABT3XQ54_9FLAO</name>
<reference evidence="1" key="1">
    <citation type="submission" date="2022-10" db="EMBL/GenBank/DDBJ databases">
        <title>Chryseobacterium sp. nov., a novel bacterial species.</title>
        <authorList>
            <person name="Cao Y."/>
        </authorList>
    </citation>
    <scope>NUCLEOTIDE SEQUENCE</scope>
    <source>
        <strain evidence="1">CCTCC AB2015118</strain>
    </source>
</reference>
<dbReference type="Gene3D" id="3.90.1140.10">
    <property type="entry name" value="Cyclic phosphodiesterase"/>
    <property type="match status" value="1"/>
</dbReference>
<gene>
    <name evidence="1" type="ORF">OF897_09920</name>
</gene>
<comment type="caution">
    <text evidence="1">The sequence shown here is derived from an EMBL/GenBank/DDBJ whole genome shotgun (WGS) entry which is preliminary data.</text>
</comment>
<organism evidence="1 2">
    <name type="scientific">Chryseobacterium formosus</name>
    <dbReference type="NCBI Taxonomy" id="1537363"/>
    <lineage>
        <taxon>Bacteria</taxon>
        <taxon>Pseudomonadati</taxon>
        <taxon>Bacteroidota</taxon>
        <taxon>Flavobacteriia</taxon>
        <taxon>Flavobacteriales</taxon>
        <taxon>Weeksellaceae</taxon>
        <taxon>Chryseobacterium group</taxon>
        <taxon>Chryseobacterium</taxon>
    </lineage>
</organism>
<dbReference type="GO" id="GO:0016874">
    <property type="term" value="F:ligase activity"/>
    <property type="evidence" value="ECO:0007669"/>
    <property type="project" value="UniProtKB-KW"/>
</dbReference>
<accession>A0ABT3XQ54</accession>
<keyword evidence="1" id="KW-0436">Ligase</keyword>
<dbReference type="RefSeq" id="WP_267265529.1">
    <property type="nucleotide sequence ID" value="NZ_JAOVZW010000011.1"/>
</dbReference>
<dbReference type="Proteomes" id="UP001073122">
    <property type="component" value="Unassembled WGS sequence"/>
</dbReference>
<dbReference type="EMBL" id="JAOVZW010000011">
    <property type="protein sequence ID" value="MCX8524225.1"/>
    <property type="molecule type" value="Genomic_DNA"/>
</dbReference>
<evidence type="ECO:0000313" key="2">
    <source>
        <dbReference type="Proteomes" id="UP001073122"/>
    </source>
</evidence>
<protein>
    <submittedName>
        <fullName evidence="1">2'-5' RNA ligase family protein</fullName>
    </submittedName>
</protein>
<dbReference type="SUPFAM" id="SSF55144">
    <property type="entry name" value="LigT-like"/>
    <property type="match status" value="1"/>
</dbReference>
<evidence type="ECO:0000313" key="1">
    <source>
        <dbReference type="EMBL" id="MCX8524225.1"/>
    </source>
</evidence>